<dbReference type="EMBL" id="LNQE01001866">
    <property type="protein sequence ID" value="KUG03847.1"/>
    <property type="molecule type" value="Genomic_DNA"/>
</dbReference>
<evidence type="ECO:0000313" key="1">
    <source>
        <dbReference type="EMBL" id="KUG03847.1"/>
    </source>
</evidence>
<comment type="caution">
    <text evidence="1">The sequence shown here is derived from an EMBL/GenBank/DDBJ whole genome shotgun (WGS) entry which is preliminary data.</text>
</comment>
<gene>
    <name evidence="1" type="ORF">ASZ90_018744</name>
</gene>
<accession>A0A0W8E5A3</accession>
<reference evidence="1" key="1">
    <citation type="journal article" date="2015" name="Proc. Natl. Acad. Sci. U.S.A.">
        <title>Networks of energetic and metabolic interactions define dynamics in microbial communities.</title>
        <authorList>
            <person name="Embree M."/>
            <person name="Liu J.K."/>
            <person name="Al-Bassam M.M."/>
            <person name="Zengler K."/>
        </authorList>
    </citation>
    <scope>NUCLEOTIDE SEQUENCE</scope>
</reference>
<dbReference type="AlphaFoldDB" id="A0A0W8E5A3"/>
<sequence length="75" mass="8525">MPPEYLSIQKLFNSLCSGIKVIMRRPGINSLVFTFIPVFRAGVVDSKHNGQIINGEKKGGIYEILRRLPYSFQIQ</sequence>
<protein>
    <submittedName>
        <fullName evidence="1">Uncharacterized protein</fullName>
    </submittedName>
</protein>
<organism evidence="1">
    <name type="scientific">hydrocarbon metagenome</name>
    <dbReference type="NCBI Taxonomy" id="938273"/>
    <lineage>
        <taxon>unclassified sequences</taxon>
        <taxon>metagenomes</taxon>
        <taxon>ecological metagenomes</taxon>
    </lineage>
</organism>
<proteinExistence type="predicted"/>
<name>A0A0W8E5A3_9ZZZZ</name>